<name>A0A7Z0S517_9STRE</name>
<dbReference type="GO" id="GO:0016887">
    <property type="term" value="F:ATP hydrolysis activity"/>
    <property type="evidence" value="ECO:0007669"/>
    <property type="project" value="InterPro"/>
</dbReference>
<evidence type="ECO:0000313" key="3">
    <source>
        <dbReference type="EMBL" id="NYS96632.1"/>
    </source>
</evidence>
<dbReference type="GO" id="GO:0006302">
    <property type="term" value="P:double-strand break repair"/>
    <property type="evidence" value="ECO:0007669"/>
    <property type="project" value="InterPro"/>
</dbReference>
<reference evidence="3 4" key="1">
    <citation type="submission" date="2020-07" db="EMBL/GenBank/DDBJ databases">
        <title>MOT database genomes.</title>
        <authorList>
            <person name="Joseph S."/>
            <person name="Aduse-Opoku J."/>
            <person name="Hashim A."/>
            <person name="Wade W."/>
            <person name="Curtis M."/>
        </authorList>
    </citation>
    <scope>NUCLEOTIDE SEQUENCE [LARGE SCALE GENOMIC DNA]</scope>
    <source>
        <strain evidence="3 4">STR</strain>
    </source>
</reference>
<dbReference type="RefSeq" id="WP_179925351.1">
    <property type="nucleotide sequence ID" value="NZ_JACBXX010000125.1"/>
</dbReference>
<gene>
    <name evidence="3" type="ORF">HZY94_05505</name>
</gene>
<keyword evidence="1" id="KW-0175">Coiled coil</keyword>
<sequence length="433" mass="48100">MVITINSLEIENVKRIKAVKVEPSSSGLTIIGGDNGQGKTSVLDAIAWALGGNRYKPSQAQRDGAMASPALKLTLSNGLVVERKGKNSALKVIDPNGQKAGQQLLDSFVEELAINLPKFMDSSPKEKADILLQIIGVGDQLFQLETQEKTIYNNRHAVGVIADQKEKYAKEQPFYEDAPKELISLSELILQQQEVLARNGENERKRQNLAGIQQSYNLKNDEVNQLRARLAEAEQQLQQLSSDLAIAQNSVVNLQDESTAEIEQNIANIEQINLKVRANLSKEKAEEDAKAQRREYKDLTEKLEAVRKEKQELLTTADLPLPGLSVVEGELVYNGQRWDNMSGSEQLMVSTAIVRKLKPECGFVLIDKLEQMDQKSLQLFGAWLESEGLQAIATRVSRGDECSIIIEDGYSVENESYQPVVPQAPKTWEGTLF</sequence>
<dbReference type="Proteomes" id="UP000589521">
    <property type="component" value="Unassembled WGS sequence"/>
</dbReference>
<comment type="caution">
    <text evidence="3">The sequence shown here is derived from an EMBL/GenBank/DDBJ whole genome shotgun (WGS) entry which is preliminary data.</text>
</comment>
<evidence type="ECO:0000313" key="4">
    <source>
        <dbReference type="Proteomes" id="UP000589521"/>
    </source>
</evidence>
<dbReference type="Pfam" id="PF13476">
    <property type="entry name" value="AAA_23"/>
    <property type="match status" value="1"/>
</dbReference>
<dbReference type="InterPro" id="IPR038729">
    <property type="entry name" value="Rad50/SbcC_AAA"/>
</dbReference>
<dbReference type="EMBL" id="JACBXX010000125">
    <property type="protein sequence ID" value="NYS96632.1"/>
    <property type="molecule type" value="Genomic_DNA"/>
</dbReference>
<accession>A0A7Z0S517</accession>
<feature type="domain" description="Rad50/SbcC-type AAA" evidence="2">
    <location>
        <begin position="7"/>
        <end position="245"/>
    </location>
</feature>
<evidence type="ECO:0000256" key="1">
    <source>
        <dbReference type="SAM" id="Coils"/>
    </source>
</evidence>
<dbReference type="AlphaFoldDB" id="A0A7Z0S517"/>
<organism evidence="3 4">
    <name type="scientific">Streptococcus danieliae</name>
    <dbReference type="NCBI Taxonomy" id="747656"/>
    <lineage>
        <taxon>Bacteria</taxon>
        <taxon>Bacillati</taxon>
        <taxon>Bacillota</taxon>
        <taxon>Bacilli</taxon>
        <taxon>Lactobacillales</taxon>
        <taxon>Streptococcaceae</taxon>
        <taxon>Streptococcus</taxon>
    </lineage>
</organism>
<dbReference type="SUPFAM" id="SSF52540">
    <property type="entry name" value="P-loop containing nucleoside triphosphate hydrolases"/>
    <property type="match status" value="1"/>
</dbReference>
<feature type="coiled-coil region" evidence="1">
    <location>
        <begin position="216"/>
        <end position="316"/>
    </location>
</feature>
<evidence type="ECO:0000259" key="2">
    <source>
        <dbReference type="Pfam" id="PF13476"/>
    </source>
</evidence>
<proteinExistence type="predicted"/>
<dbReference type="Gene3D" id="3.40.50.300">
    <property type="entry name" value="P-loop containing nucleotide triphosphate hydrolases"/>
    <property type="match status" value="1"/>
</dbReference>
<dbReference type="InterPro" id="IPR027417">
    <property type="entry name" value="P-loop_NTPase"/>
</dbReference>
<protein>
    <submittedName>
        <fullName evidence="3">AAA family ATPase</fullName>
    </submittedName>
</protein>